<feature type="transmembrane region" description="Helical" evidence="7">
    <location>
        <begin position="27"/>
        <end position="47"/>
    </location>
</feature>
<dbReference type="InterPro" id="IPR000515">
    <property type="entry name" value="MetI-like"/>
</dbReference>
<organism evidence="9 10">
    <name type="scientific">Hungatella hathewayi DSM 13479</name>
    <dbReference type="NCBI Taxonomy" id="566550"/>
    <lineage>
        <taxon>Bacteria</taxon>
        <taxon>Bacillati</taxon>
        <taxon>Bacillota</taxon>
        <taxon>Clostridia</taxon>
        <taxon>Lachnospirales</taxon>
        <taxon>Lachnospiraceae</taxon>
        <taxon>Hungatella</taxon>
    </lineage>
</organism>
<reference evidence="9 10" key="1">
    <citation type="submission" date="2010-01" db="EMBL/GenBank/DDBJ databases">
        <authorList>
            <person name="Weinstock G."/>
            <person name="Sodergren E."/>
            <person name="Clifton S."/>
            <person name="Fulton L."/>
            <person name="Fulton B."/>
            <person name="Courtney L."/>
            <person name="Fronick C."/>
            <person name="Harrison M."/>
            <person name="Strong C."/>
            <person name="Farmer C."/>
            <person name="Delahaunty K."/>
            <person name="Markovic C."/>
            <person name="Hall O."/>
            <person name="Minx P."/>
            <person name="Tomlinson C."/>
            <person name="Mitreva M."/>
            <person name="Nelson J."/>
            <person name="Hou S."/>
            <person name="Wollam A."/>
            <person name="Pepin K.H."/>
            <person name="Johnson M."/>
            <person name="Bhonagiri V."/>
            <person name="Nash W.E."/>
            <person name="Warren W."/>
            <person name="Chinwalla A."/>
            <person name="Mardis E.R."/>
            <person name="Wilson R.K."/>
        </authorList>
    </citation>
    <scope>NUCLEOTIDE SEQUENCE [LARGE SCALE GENOMIC DNA]</scope>
    <source>
        <strain evidence="9 10">DSM 13479</strain>
    </source>
</reference>
<accession>D3AG94</accession>
<dbReference type="PANTHER" id="PTHR30193">
    <property type="entry name" value="ABC TRANSPORTER PERMEASE PROTEIN"/>
    <property type="match status" value="1"/>
</dbReference>
<dbReference type="InterPro" id="IPR051393">
    <property type="entry name" value="ABC_transporter_permease"/>
</dbReference>
<feature type="domain" description="ABC transmembrane type-1" evidence="8">
    <location>
        <begin position="88"/>
        <end position="308"/>
    </location>
</feature>
<evidence type="ECO:0000313" key="10">
    <source>
        <dbReference type="Proteomes" id="UP000004968"/>
    </source>
</evidence>
<dbReference type="PROSITE" id="PS50928">
    <property type="entry name" value="ABC_TM1"/>
    <property type="match status" value="1"/>
</dbReference>
<dbReference type="AlphaFoldDB" id="D3AG94"/>
<comment type="caution">
    <text evidence="9">The sequence shown here is derived from an EMBL/GenBank/DDBJ whole genome shotgun (WGS) entry which is preliminary data.</text>
</comment>
<dbReference type="InterPro" id="IPR035906">
    <property type="entry name" value="MetI-like_sf"/>
</dbReference>
<keyword evidence="6 7" id="KW-0472">Membrane</keyword>
<evidence type="ECO:0000313" key="9">
    <source>
        <dbReference type="EMBL" id="EFC99164.1"/>
    </source>
</evidence>
<evidence type="ECO:0000256" key="3">
    <source>
        <dbReference type="ARBA" id="ARBA00022475"/>
    </source>
</evidence>
<keyword evidence="2 7" id="KW-0813">Transport</keyword>
<comment type="similarity">
    <text evidence="7">Belongs to the binding-protein-dependent transport system permease family.</text>
</comment>
<feature type="transmembrane region" description="Helical" evidence="7">
    <location>
        <begin position="176"/>
        <end position="196"/>
    </location>
</feature>
<dbReference type="GO" id="GO:0055085">
    <property type="term" value="P:transmembrane transport"/>
    <property type="evidence" value="ECO:0007669"/>
    <property type="project" value="InterPro"/>
</dbReference>
<protein>
    <submittedName>
        <fullName evidence="9">ABC transporter, permease protein</fullName>
    </submittedName>
</protein>
<keyword evidence="3" id="KW-1003">Cell membrane</keyword>
<evidence type="ECO:0000256" key="4">
    <source>
        <dbReference type="ARBA" id="ARBA00022692"/>
    </source>
</evidence>
<dbReference type="HOGENOM" id="CLU_016047_0_0_9"/>
<evidence type="ECO:0000256" key="7">
    <source>
        <dbReference type="RuleBase" id="RU363032"/>
    </source>
</evidence>
<feature type="transmembrane region" description="Helical" evidence="7">
    <location>
        <begin position="94"/>
        <end position="114"/>
    </location>
</feature>
<evidence type="ECO:0000259" key="8">
    <source>
        <dbReference type="PROSITE" id="PS50928"/>
    </source>
</evidence>
<keyword evidence="4 7" id="KW-0812">Transmembrane</keyword>
<evidence type="ECO:0000256" key="6">
    <source>
        <dbReference type="ARBA" id="ARBA00023136"/>
    </source>
</evidence>
<sequence>MEGTLMAKQKAVKKGGNPLRRNTTPMLVMFLTPAVLLYLIVFLYPTIRTFIMSFCKVEGVTDPVSTWQFSGLTNYVKSFNNNMFQTAMLNLGRLWLVGGIAVMALALIFAVALTNGMQGKKFFRSVIYLPNLVSAVAMGTMWLYYALSKENYGLLNTIIGWFGGSNVMWTDPHHKFWSMLIAYCFGMVGYHMLIFMSGIERISADYYEAASIEGANVFKKFWYITFPLLRGSIRTNLVMWTVSSVGFFIWGQVFDPVNLSEQTVMPLNYMYELVFGASNAVQAARDSGVGAAIGVMMAVIVVAVFSLTTLIIKNDDAEL</sequence>
<comment type="subcellular location">
    <subcellularLocation>
        <location evidence="1 7">Cell membrane</location>
        <topology evidence="1 7">Multi-pass membrane protein</topology>
    </subcellularLocation>
</comment>
<dbReference type="Gene3D" id="1.10.3720.10">
    <property type="entry name" value="MetI-like"/>
    <property type="match status" value="1"/>
</dbReference>
<evidence type="ECO:0000256" key="1">
    <source>
        <dbReference type="ARBA" id="ARBA00004651"/>
    </source>
</evidence>
<dbReference type="CDD" id="cd06261">
    <property type="entry name" value="TM_PBP2"/>
    <property type="match status" value="1"/>
</dbReference>
<dbReference type="GO" id="GO:0005886">
    <property type="term" value="C:plasma membrane"/>
    <property type="evidence" value="ECO:0007669"/>
    <property type="project" value="UniProtKB-SubCell"/>
</dbReference>
<keyword evidence="5 7" id="KW-1133">Transmembrane helix</keyword>
<feature type="transmembrane region" description="Helical" evidence="7">
    <location>
        <begin position="289"/>
        <end position="312"/>
    </location>
</feature>
<gene>
    <name evidence="9" type="ORF">CLOSTHATH_02630</name>
</gene>
<evidence type="ECO:0000256" key="2">
    <source>
        <dbReference type="ARBA" id="ARBA00022448"/>
    </source>
</evidence>
<dbReference type="Proteomes" id="UP000004968">
    <property type="component" value="Unassembled WGS sequence"/>
</dbReference>
<dbReference type="SUPFAM" id="SSF161098">
    <property type="entry name" value="MetI-like"/>
    <property type="match status" value="1"/>
</dbReference>
<proteinExistence type="inferred from homology"/>
<dbReference type="Pfam" id="PF00528">
    <property type="entry name" value="BPD_transp_1"/>
    <property type="match status" value="1"/>
</dbReference>
<name>D3AG94_9FIRM</name>
<dbReference type="PANTHER" id="PTHR30193:SF41">
    <property type="entry name" value="DIACETYLCHITOBIOSE UPTAKE SYSTEM PERMEASE PROTEIN NGCF"/>
    <property type="match status" value="1"/>
</dbReference>
<evidence type="ECO:0000256" key="5">
    <source>
        <dbReference type="ARBA" id="ARBA00022989"/>
    </source>
</evidence>
<feature type="transmembrane region" description="Helical" evidence="7">
    <location>
        <begin position="126"/>
        <end position="147"/>
    </location>
</feature>
<dbReference type="EMBL" id="ACIO01000208">
    <property type="protein sequence ID" value="EFC99164.1"/>
    <property type="molecule type" value="Genomic_DNA"/>
</dbReference>